<evidence type="ECO:0000256" key="2">
    <source>
        <dbReference type="ARBA" id="ARBA00023239"/>
    </source>
</evidence>
<sequence>MPSRLRARDRVQGPCLGAPAYGSAVTTPRLVVEEELLRRNIDRVAVGARVAGVALRPHVKTHKCLEIARLQVAAGATGVTVATVGEAEVFVHAGFDDVLVAYPLWLDDDRATRLARLAGRARNAIGVDCTESAARARAMLPDVELMVEIDSGHHRTGCAPGDVGEVAAAGGVRGAFTFPGHSYSPDGGSGAAADEARALAEAGKALVAAGVEAPVLSGGSTPSLAHTDTGVVTELRPGVYVLGDAQQWELGSCSPDDIALTCHATVVSLAGGRVVVDAGSKVLGADRAAYSTGFGRLLDHPDARIVMLSEHHAVIEMAERPPLGTTLRLVPNHVCNAVNLADELWVGDQRWSVAARGRNG</sequence>
<feature type="domain" description="D-serine dehydratase-like" evidence="3">
    <location>
        <begin position="259"/>
        <end position="348"/>
    </location>
</feature>
<proteinExistence type="inferred from homology"/>
<dbReference type="InterPro" id="IPR042208">
    <property type="entry name" value="D-ser_dehydrat-like_sf"/>
</dbReference>
<dbReference type="Proteomes" id="UP000246018">
    <property type="component" value="Unassembled WGS sequence"/>
</dbReference>
<dbReference type="Gene3D" id="3.20.20.10">
    <property type="entry name" value="Alanine racemase"/>
    <property type="match status" value="1"/>
</dbReference>
<accession>A0A2T8FEF2</accession>
<evidence type="ECO:0000256" key="1">
    <source>
        <dbReference type="ARBA" id="ARBA00005323"/>
    </source>
</evidence>
<dbReference type="AlphaFoldDB" id="A0A2T8FEF2"/>
<dbReference type="PANTHER" id="PTHR28004">
    <property type="entry name" value="ZGC:162816-RELATED"/>
    <property type="match status" value="1"/>
</dbReference>
<organism evidence="4 5">
    <name type="scientific">Nocardioides gansuensis</name>
    <dbReference type="NCBI Taxonomy" id="2138300"/>
    <lineage>
        <taxon>Bacteria</taxon>
        <taxon>Bacillati</taxon>
        <taxon>Actinomycetota</taxon>
        <taxon>Actinomycetes</taxon>
        <taxon>Propionibacteriales</taxon>
        <taxon>Nocardioidaceae</taxon>
        <taxon>Nocardioides</taxon>
    </lineage>
</organism>
<reference evidence="4 5" key="1">
    <citation type="submission" date="2018-04" db="EMBL/GenBank/DDBJ databases">
        <title>Genome of Nocardioides gansuensis WSJ-1.</title>
        <authorList>
            <person name="Wu S."/>
            <person name="Wang G."/>
        </authorList>
    </citation>
    <scope>NUCLEOTIDE SEQUENCE [LARGE SCALE GENOMIC DNA]</scope>
    <source>
        <strain evidence="4 5">WSJ-1</strain>
    </source>
</reference>
<keyword evidence="5" id="KW-1185">Reference proteome</keyword>
<dbReference type="OrthoDB" id="9811417at2"/>
<dbReference type="InterPro" id="IPR029066">
    <property type="entry name" value="PLP-binding_barrel"/>
</dbReference>
<dbReference type="Pfam" id="PF14031">
    <property type="entry name" value="D-ser_dehydrat"/>
    <property type="match status" value="1"/>
</dbReference>
<gene>
    <name evidence="4" type="ORF">DDE18_06610</name>
</gene>
<dbReference type="GO" id="GO:0036088">
    <property type="term" value="P:D-serine catabolic process"/>
    <property type="evidence" value="ECO:0007669"/>
    <property type="project" value="TreeGrafter"/>
</dbReference>
<dbReference type="EMBL" id="QDGZ01000002">
    <property type="protein sequence ID" value="PVG84070.1"/>
    <property type="molecule type" value="Genomic_DNA"/>
</dbReference>
<dbReference type="Gene3D" id="2.40.37.20">
    <property type="entry name" value="D-serine dehydratase-like domain"/>
    <property type="match status" value="1"/>
</dbReference>
<dbReference type="InterPro" id="IPR051466">
    <property type="entry name" value="D-amino_acid_metab_enzyme"/>
</dbReference>
<dbReference type="InterPro" id="IPR026956">
    <property type="entry name" value="D-ser_dehydrat-like_dom"/>
</dbReference>
<dbReference type="InterPro" id="IPR001608">
    <property type="entry name" value="Ala_racemase_N"/>
</dbReference>
<comment type="caution">
    <text evidence="4">The sequence shown here is derived from an EMBL/GenBank/DDBJ whole genome shotgun (WGS) entry which is preliminary data.</text>
</comment>
<name>A0A2T8FEF2_9ACTN</name>
<dbReference type="GO" id="GO:0008721">
    <property type="term" value="F:D-serine ammonia-lyase activity"/>
    <property type="evidence" value="ECO:0007669"/>
    <property type="project" value="TreeGrafter"/>
</dbReference>
<protein>
    <submittedName>
        <fullName evidence="4">Alanine racemase</fullName>
    </submittedName>
</protein>
<evidence type="ECO:0000313" key="4">
    <source>
        <dbReference type="EMBL" id="PVG84070.1"/>
    </source>
</evidence>
<dbReference type="SUPFAM" id="SSF51419">
    <property type="entry name" value="PLP-binding barrel"/>
    <property type="match status" value="1"/>
</dbReference>
<evidence type="ECO:0000313" key="5">
    <source>
        <dbReference type="Proteomes" id="UP000246018"/>
    </source>
</evidence>
<dbReference type="Pfam" id="PF01168">
    <property type="entry name" value="Ala_racemase_N"/>
    <property type="match status" value="1"/>
</dbReference>
<comment type="similarity">
    <text evidence="1">Belongs to the DSD1 family.</text>
</comment>
<keyword evidence="2" id="KW-0456">Lyase</keyword>
<dbReference type="SMART" id="SM01119">
    <property type="entry name" value="D-ser_dehydrat"/>
    <property type="match status" value="1"/>
</dbReference>
<dbReference type="PANTHER" id="PTHR28004:SF2">
    <property type="entry name" value="D-SERINE DEHYDRATASE"/>
    <property type="match status" value="1"/>
</dbReference>
<evidence type="ECO:0000259" key="3">
    <source>
        <dbReference type="SMART" id="SM01119"/>
    </source>
</evidence>